<name>A0A0K1QF99_9BACT</name>
<reference evidence="1 2" key="1">
    <citation type="submission" date="2015-08" db="EMBL/GenBank/DDBJ databases">
        <authorList>
            <person name="Babu N.S."/>
            <person name="Beckwith C.J."/>
            <person name="Beseler K.G."/>
            <person name="Brison A."/>
            <person name="Carone J.V."/>
            <person name="Caskin T.P."/>
            <person name="Diamond M."/>
            <person name="Durham M.E."/>
            <person name="Foxe J.M."/>
            <person name="Go M."/>
            <person name="Henderson B.A."/>
            <person name="Jones I.B."/>
            <person name="McGettigan J.A."/>
            <person name="Micheletti S.J."/>
            <person name="Nasrallah M.E."/>
            <person name="Ortiz D."/>
            <person name="Piller C.R."/>
            <person name="Privatt S.R."/>
            <person name="Schneider S.L."/>
            <person name="Sharp S."/>
            <person name="Smith T.C."/>
            <person name="Stanton J.D."/>
            <person name="Ullery H.E."/>
            <person name="Wilson R.J."/>
            <person name="Serrano M.G."/>
            <person name="Buck G."/>
            <person name="Lee V."/>
            <person name="Wang Y."/>
            <person name="Carvalho R."/>
            <person name="Voegtly L."/>
            <person name="Shi R."/>
            <person name="Duckworth R."/>
            <person name="Johnson A."/>
            <person name="Loviza R."/>
            <person name="Walstead R."/>
            <person name="Shah Z."/>
            <person name="Kiflezghi M."/>
            <person name="Wade K."/>
            <person name="Ball S.L."/>
            <person name="Bradley K.W."/>
            <person name="Asai D.J."/>
            <person name="Bowman C.A."/>
            <person name="Russell D.A."/>
            <person name="Pope W.H."/>
            <person name="Jacobs-Sera D."/>
            <person name="Hendrix R.W."/>
            <person name="Hatfull G.F."/>
        </authorList>
    </citation>
    <scope>NUCLEOTIDE SEQUENCE [LARGE SCALE GENOMIC DNA]</scope>
    <source>
        <strain evidence="1 2">DSM 27648</strain>
    </source>
</reference>
<accession>A0A0K1QF99</accession>
<proteinExistence type="predicted"/>
<dbReference type="KEGG" id="llu:AKJ09_11061"/>
<dbReference type="EMBL" id="CP012333">
    <property type="protein sequence ID" value="AKV04398.1"/>
    <property type="molecule type" value="Genomic_DNA"/>
</dbReference>
<dbReference type="OrthoDB" id="6064977at2"/>
<dbReference type="RefSeq" id="WP_146655017.1">
    <property type="nucleotide sequence ID" value="NZ_CP012333.1"/>
</dbReference>
<sequence length="304" mass="33905">MTVIARRGLSPDFFADLEGGLLAPLRERVERDRTLCLELREDYINVYYRGGNVMRVSPAAGGYSAFFDPKYFEGAAPPMPSPRLRQPADVAAWITALPRLKEAMDLWLGRHAKDEREVQQQLLRDNNLGGQAGDTDFYVCDIEYANDHGRFDLVAVHWASTALERKKADGRRLVLGEVKYGDDALDGVAGLHAHVADVNAHLANPDNVAGLKLEMVRVFNQKRALGLMECKKDLVSFSDEVPMLLLVLVNHKPRKSKLRELLRTLPPSPHAELRIATGSLLGYGLYDPAVLTIEEALSRFETCI</sequence>
<dbReference type="Proteomes" id="UP000064967">
    <property type="component" value="Chromosome"/>
</dbReference>
<protein>
    <submittedName>
        <fullName evidence="1">Uncharacterized protein</fullName>
    </submittedName>
</protein>
<evidence type="ECO:0000313" key="1">
    <source>
        <dbReference type="EMBL" id="AKV04398.1"/>
    </source>
</evidence>
<keyword evidence="2" id="KW-1185">Reference proteome</keyword>
<gene>
    <name evidence="1" type="ORF">AKJ09_11061</name>
</gene>
<organism evidence="1 2">
    <name type="scientific">Labilithrix luteola</name>
    <dbReference type="NCBI Taxonomy" id="1391654"/>
    <lineage>
        <taxon>Bacteria</taxon>
        <taxon>Pseudomonadati</taxon>
        <taxon>Myxococcota</taxon>
        <taxon>Polyangia</taxon>
        <taxon>Polyangiales</taxon>
        <taxon>Labilitrichaceae</taxon>
        <taxon>Labilithrix</taxon>
    </lineage>
</organism>
<evidence type="ECO:0000313" key="2">
    <source>
        <dbReference type="Proteomes" id="UP000064967"/>
    </source>
</evidence>
<dbReference type="AlphaFoldDB" id="A0A0K1QF99"/>